<dbReference type="VEuPathDB" id="FungiDB:A9K55_001402"/>
<protein>
    <submittedName>
        <fullName evidence="2">Ankyrin repeat</fullName>
    </submittedName>
</protein>
<sequence length="214" mass="23443">MTPNLFLLAADNSPSLLPLLRENLEISKSQDEHGYSLVHAAASYNHLDLLRALITELKVDINIKDEDDETALFVVETLGAAKALVELGIDVQHKGLEGLTAAQKIEAEADFPDVATYLNSLNLGQDTQQTISGAASLSSGLAPPPDGMQFTFGAINEAEVPTEVDQEFQRRIEEFAQRDDFNTPEGQADLRRLVKDAIMEQGLGEERSTKPRRV</sequence>
<dbReference type="SUPFAM" id="SSF48403">
    <property type="entry name" value="Ankyrin repeat"/>
    <property type="match status" value="1"/>
</dbReference>
<keyword evidence="1" id="KW-0040">ANK repeat</keyword>
<dbReference type="EMBL" id="CP023326">
    <property type="protein sequence ID" value="ATY66060.1"/>
    <property type="molecule type" value="Genomic_DNA"/>
</dbReference>
<proteinExistence type="predicted"/>
<dbReference type="InterPro" id="IPR002110">
    <property type="entry name" value="Ankyrin_rpt"/>
</dbReference>
<dbReference type="InterPro" id="IPR036770">
    <property type="entry name" value="Ankyrin_rpt-contain_sf"/>
</dbReference>
<dbReference type="OrthoDB" id="19174at2759"/>
<dbReference type="OMA" id="CLFVTET"/>
<name>A0A2H4SSG9_CORMI</name>
<evidence type="ECO:0000313" key="2">
    <source>
        <dbReference type="EMBL" id="ATY66060.1"/>
    </source>
</evidence>
<reference evidence="2 3" key="1">
    <citation type="journal article" date="2017" name="BMC Genomics">
        <title>Chromosome level assembly and secondary metabolite potential of the parasitic fungus Cordyceps militaris.</title>
        <authorList>
            <person name="Kramer G.J."/>
            <person name="Nodwell J.R."/>
        </authorList>
    </citation>
    <scope>NUCLEOTIDE SEQUENCE [LARGE SCALE GENOMIC DNA]</scope>
    <source>
        <strain evidence="2 3">ATCC 34164</strain>
    </source>
</reference>
<gene>
    <name evidence="2" type="ORF">A9K55_001402</name>
</gene>
<dbReference type="PROSITE" id="PS50088">
    <property type="entry name" value="ANK_REPEAT"/>
    <property type="match status" value="1"/>
</dbReference>
<dbReference type="AlphaFoldDB" id="A0A2H4SSG9"/>
<dbReference type="Proteomes" id="UP000323067">
    <property type="component" value="Chromosome iii"/>
</dbReference>
<dbReference type="VEuPathDB" id="FungiDB:CCM_00752"/>
<evidence type="ECO:0000256" key="1">
    <source>
        <dbReference type="PROSITE-ProRule" id="PRU00023"/>
    </source>
</evidence>
<dbReference type="Pfam" id="PF13857">
    <property type="entry name" value="Ank_5"/>
    <property type="match status" value="1"/>
</dbReference>
<accession>A0A2H4SSG9</accession>
<feature type="repeat" description="ANK" evidence="1">
    <location>
        <begin position="33"/>
        <end position="66"/>
    </location>
</feature>
<evidence type="ECO:0000313" key="3">
    <source>
        <dbReference type="Proteomes" id="UP000323067"/>
    </source>
</evidence>
<dbReference type="Gene3D" id="1.25.40.20">
    <property type="entry name" value="Ankyrin repeat-containing domain"/>
    <property type="match status" value="1"/>
</dbReference>
<organism evidence="2 3">
    <name type="scientific">Cordyceps militaris</name>
    <name type="common">Caterpillar fungus</name>
    <name type="synonym">Clavaria militaris</name>
    <dbReference type="NCBI Taxonomy" id="73501"/>
    <lineage>
        <taxon>Eukaryota</taxon>
        <taxon>Fungi</taxon>
        <taxon>Dikarya</taxon>
        <taxon>Ascomycota</taxon>
        <taxon>Pezizomycotina</taxon>
        <taxon>Sordariomycetes</taxon>
        <taxon>Hypocreomycetidae</taxon>
        <taxon>Hypocreales</taxon>
        <taxon>Cordycipitaceae</taxon>
        <taxon>Cordyceps</taxon>
    </lineage>
</organism>